<protein>
    <recommendedName>
        <fullName evidence="2">DUF6821 domain-containing protein</fullName>
    </recommendedName>
</protein>
<organism evidence="3">
    <name type="scientific">Picea sitchensis</name>
    <name type="common">Sitka spruce</name>
    <name type="synonym">Pinus sitchensis</name>
    <dbReference type="NCBI Taxonomy" id="3332"/>
    <lineage>
        <taxon>Eukaryota</taxon>
        <taxon>Viridiplantae</taxon>
        <taxon>Streptophyta</taxon>
        <taxon>Embryophyta</taxon>
        <taxon>Tracheophyta</taxon>
        <taxon>Spermatophyta</taxon>
        <taxon>Pinopsida</taxon>
        <taxon>Pinidae</taxon>
        <taxon>Conifers I</taxon>
        <taxon>Pinales</taxon>
        <taxon>Pinaceae</taxon>
        <taxon>Picea</taxon>
    </lineage>
</organism>
<sequence>MAEGSKGSEETTNRGQDWEVVSLTASAYAAAPGPKNPEESPSENESDVNVNENESPAAMVHSGHFNFPPSDHEAVPIQQVTDENTEGLEISYDVNVEDFSERKTDEFVGKDDLKIDSRGKDLKHGEEIDANVDDLEISYNDKMESSFQNLHHCTESLRGTELFRENPMQISVVHGKNMEEGKALKGLDWIEPRHQHASVEDDGIAVLAAKFSIFHGDAGGVSSSNTCDENKVLSESHKEVLEQSFSLPKPFSVNEDKQQNHDISSDSPVASKAKKSSGKDLPCEAWWKRHATSLLSQAREANALWPIAIAAALMGLVVLGQQWQQERWQNQQLKSQLSAKDEKISQILYQVARLKEAITGRRKVPIIRSSSTFNSFPDH</sequence>
<evidence type="ECO:0000259" key="2">
    <source>
        <dbReference type="Pfam" id="PF20705"/>
    </source>
</evidence>
<accession>A9NUM2</accession>
<feature type="compositionally biased region" description="Basic and acidic residues" evidence="1">
    <location>
        <begin position="254"/>
        <end position="264"/>
    </location>
</feature>
<proteinExistence type="evidence at transcript level"/>
<dbReference type="InterPro" id="IPR040304">
    <property type="entry name" value="ATG8-IP-1/2"/>
</dbReference>
<dbReference type="InterPro" id="IPR049224">
    <property type="entry name" value="DUF6821"/>
</dbReference>
<dbReference type="AlphaFoldDB" id="A9NUM2"/>
<reference evidence="3" key="1">
    <citation type="journal article" date="2008" name="BMC Genomics">
        <title>A conifer genomics resource of 200,000 spruce (Picea spp.) ESTs and 6,464 high-quality, sequence-finished full-length cDNAs for Sitka spruce (Picea sitchensis).</title>
        <authorList>
            <person name="Ralph S.G."/>
            <person name="Chun H.J."/>
            <person name="Kolosova N."/>
            <person name="Cooper D."/>
            <person name="Oddy C."/>
            <person name="Ritland C.E."/>
            <person name="Kirkpatrick R."/>
            <person name="Moore R."/>
            <person name="Barber S."/>
            <person name="Holt R.A."/>
            <person name="Jones S.J."/>
            <person name="Marra M.A."/>
            <person name="Douglas C.J."/>
            <person name="Ritland K."/>
            <person name="Bohlmann J."/>
        </authorList>
    </citation>
    <scope>NUCLEOTIDE SEQUENCE</scope>
    <source>
        <tissue evidence="3">Bark</tissue>
    </source>
</reference>
<dbReference type="EMBL" id="EF085025">
    <property type="protein sequence ID" value="ABK24333.1"/>
    <property type="molecule type" value="mRNA"/>
</dbReference>
<dbReference type="PANTHER" id="PTHR34797">
    <property type="entry name" value="ATG8-INTERACTING PROTEIN 2"/>
    <property type="match status" value="1"/>
</dbReference>
<dbReference type="PANTHER" id="PTHR34797:SF1">
    <property type="entry name" value="ATG8-INTERACTING PROTEIN 2"/>
    <property type="match status" value="1"/>
</dbReference>
<feature type="compositionally biased region" description="Low complexity" evidence="1">
    <location>
        <begin position="47"/>
        <end position="56"/>
    </location>
</feature>
<feature type="domain" description="DUF6821" evidence="2">
    <location>
        <begin position="263"/>
        <end position="374"/>
    </location>
</feature>
<dbReference type="Pfam" id="PF20705">
    <property type="entry name" value="DUF6821"/>
    <property type="match status" value="1"/>
</dbReference>
<name>A9NUM2_PICSI</name>
<feature type="region of interest" description="Disordered" evidence="1">
    <location>
        <begin position="1"/>
        <end position="72"/>
    </location>
</feature>
<evidence type="ECO:0000313" key="3">
    <source>
        <dbReference type="EMBL" id="ABK24333.1"/>
    </source>
</evidence>
<feature type="compositionally biased region" description="Basic and acidic residues" evidence="1">
    <location>
        <begin position="1"/>
        <end position="12"/>
    </location>
</feature>
<feature type="region of interest" description="Disordered" evidence="1">
    <location>
        <begin position="251"/>
        <end position="277"/>
    </location>
</feature>
<evidence type="ECO:0000256" key="1">
    <source>
        <dbReference type="SAM" id="MobiDB-lite"/>
    </source>
</evidence>
<dbReference type="OMA" id="GAPCKCW"/>